<reference evidence="2" key="1">
    <citation type="submission" date="2021-05" db="EMBL/GenBank/DDBJ databases">
        <authorList>
            <person name="Feng G."/>
        </authorList>
    </citation>
    <scope>NUCLEOTIDE SEQUENCE</scope>
    <source>
        <strain evidence="2">QCYXFY8</strain>
    </source>
</reference>
<keyword evidence="1" id="KW-0472">Membrane</keyword>
<keyword evidence="1" id="KW-1133">Transmembrane helix</keyword>
<dbReference type="EMBL" id="MZ209712">
    <property type="protein sequence ID" value="UHR49716.1"/>
    <property type="molecule type" value="Viral_cRNA"/>
</dbReference>
<sequence>MMNRIVWISLIISTSFGIEIPKKGWMNEDLGILIEPDNLIIHYDKVVYNTIGVRFALLPSGSQVNNKEQGKCGIGPIRQKALDSIQASITSFFNTIPKHFAEFSDHYCTDGTLDCFLKVNNSLVPSKKQKRQIFAAMIAVAGLTAVGTGLYHMMSEKELNGHLTNLDTQIRGTANWIEDFSKIQYQYQKISEDMYTKIYHGLFNNEKLLAESICQIRDDDIYATTYLQYSMFLENYKEQFLLAMDGKVTDYLVGYDFLVNTILNKPDLAKTAYKVDPGLFYIASTSMLTRVDYLNRIAYFTITTPVLQEMDVSPLYRVYNVGWWEENHLLKLSLPSFSYFLTDRERVEIATPNLNKCKRTSGVFLCNLRDSQLSQQSTCLTNLLIHETTQKCSVLINPIQKKCVYEIARGGVLISGCQNVAKITTFRGIPRKEDVSTSQDKSKFISYRDFKQLSINENIVSSRGSYIIHKEGLNLSRPMTNLSEILHMVIPGVEQDISILASLRDKSKETTEGYIRDLIRKHKNDSNWFWYLIGIMGIINAIYVIKSIGGYVTHCLCNCSPCKQNEPPRATLLEMLARRGDL</sequence>
<evidence type="ECO:0000313" key="3">
    <source>
        <dbReference type="Proteomes" id="UP001264633"/>
    </source>
</evidence>
<keyword evidence="1" id="KW-0812">Transmembrane</keyword>
<dbReference type="Proteomes" id="UP001264633">
    <property type="component" value="Segment"/>
</dbReference>
<feature type="transmembrane region" description="Helical" evidence="1">
    <location>
        <begin position="133"/>
        <end position="153"/>
    </location>
</feature>
<gene>
    <name evidence="2" type="ORF">FuLiV2_gp4</name>
</gene>
<keyword evidence="3" id="KW-1185">Reference proteome</keyword>
<accession>A0A8K1XG87</accession>
<organism evidence="2 3">
    <name type="scientific">Hangzhou lispivirus 1</name>
    <dbReference type="NCBI Taxonomy" id="2905568"/>
    <lineage>
        <taxon>Viruses</taxon>
        <taxon>Riboviria</taxon>
        <taxon>Orthornavirae</taxon>
        <taxon>Negarnaviricota</taxon>
        <taxon>Haploviricotina</taxon>
        <taxon>Monjiviricetes</taxon>
        <taxon>Mononegavirales</taxon>
        <taxon>Lispiviridae</taxon>
        <taxon>Robevirus</taxon>
        <taxon>Robevirus hanzense</taxon>
    </lineage>
</organism>
<feature type="transmembrane region" description="Helical" evidence="1">
    <location>
        <begin position="528"/>
        <end position="552"/>
    </location>
</feature>
<name>A0A8K1XG87_9MONO</name>
<evidence type="ECO:0000256" key="1">
    <source>
        <dbReference type="SAM" id="Phobius"/>
    </source>
</evidence>
<proteinExistence type="predicted"/>
<evidence type="ECO:0000313" key="2">
    <source>
        <dbReference type="EMBL" id="UHR49716.1"/>
    </source>
</evidence>
<protein>
    <submittedName>
        <fullName evidence="2">Uncharacterized protein</fullName>
    </submittedName>
</protein>